<dbReference type="AlphaFoldDB" id="A0AAD8IGZ1"/>
<dbReference type="Proteomes" id="UP001237642">
    <property type="component" value="Unassembled WGS sequence"/>
</dbReference>
<evidence type="ECO:0000256" key="1">
    <source>
        <dbReference type="SAM" id="MobiDB-lite"/>
    </source>
</evidence>
<organism evidence="2 3">
    <name type="scientific">Heracleum sosnowskyi</name>
    <dbReference type="NCBI Taxonomy" id="360622"/>
    <lineage>
        <taxon>Eukaryota</taxon>
        <taxon>Viridiplantae</taxon>
        <taxon>Streptophyta</taxon>
        <taxon>Embryophyta</taxon>
        <taxon>Tracheophyta</taxon>
        <taxon>Spermatophyta</taxon>
        <taxon>Magnoliopsida</taxon>
        <taxon>eudicotyledons</taxon>
        <taxon>Gunneridae</taxon>
        <taxon>Pentapetalae</taxon>
        <taxon>asterids</taxon>
        <taxon>campanulids</taxon>
        <taxon>Apiales</taxon>
        <taxon>Apiaceae</taxon>
        <taxon>Apioideae</taxon>
        <taxon>apioid superclade</taxon>
        <taxon>Tordylieae</taxon>
        <taxon>Tordyliinae</taxon>
        <taxon>Heracleum</taxon>
    </lineage>
</organism>
<name>A0AAD8IGZ1_9APIA</name>
<sequence length="283" mass="30558">MGSQDSNVASSGIPVDQNGNPLEFGVFGGLEVPFMVAGSVLQEIMREPLSKVTLNHIKADPFGEEGGSLKNVQKSASGGIPIEEVLVEDENSSDEECPITPEEEAWLANHTTNPAVRATFAINKSEREELFAARKRMQEMEKFLAIKGFSVAEFDRACMEELDNFNSGLNNLECIVSSRDEFGLPLFATKVDVGASGSKTGNTSIDGQVFIDSKIIDGSPNRKDSSIDSVFVDMSSSVFVPFGTQDKGCTSGIKDDTGNAKKNEKAENIATAEMPKTTWSQRL</sequence>
<gene>
    <name evidence="2" type="ORF">POM88_021987</name>
</gene>
<feature type="region of interest" description="Disordered" evidence="1">
    <location>
        <begin position="250"/>
        <end position="283"/>
    </location>
</feature>
<comment type="caution">
    <text evidence="2">The sequence shown here is derived from an EMBL/GenBank/DDBJ whole genome shotgun (WGS) entry which is preliminary data.</text>
</comment>
<feature type="compositionally biased region" description="Basic and acidic residues" evidence="1">
    <location>
        <begin position="253"/>
        <end position="267"/>
    </location>
</feature>
<accession>A0AAD8IGZ1</accession>
<protein>
    <submittedName>
        <fullName evidence="2">Uncharacterized protein</fullName>
    </submittedName>
</protein>
<keyword evidence="3" id="KW-1185">Reference proteome</keyword>
<reference evidence="2" key="2">
    <citation type="submission" date="2023-05" db="EMBL/GenBank/DDBJ databases">
        <authorList>
            <person name="Schelkunov M.I."/>
        </authorList>
    </citation>
    <scope>NUCLEOTIDE SEQUENCE</scope>
    <source>
        <strain evidence="2">Hsosn_3</strain>
        <tissue evidence="2">Leaf</tissue>
    </source>
</reference>
<dbReference type="EMBL" id="JAUIZM010000005">
    <property type="protein sequence ID" value="KAK1384252.1"/>
    <property type="molecule type" value="Genomic_DNA"/>
</dbReference>
<proteinExistence type="predicted"/>
<reference evidence="2" key="1">
    <citation type="submission" date="2023-02" db="EMBL/GenBank/DDBJ databases">
        <title>Genome of toxic invasive species Heracleum sosnowskyi carries increased number of genes despite the absence of recent whole-genome duplications.</title>
        <authorList>
            <person name="Schelkunov M."/>
            <person name="Shtratnikova V."/>
            <person name="Makarenko M."/>
            <person name="Klepikova A."/>
            <person name="Omelchenko D."/>
            <person name="Novikova G."/>
            <person name="Obukhova E."/>
            <person name="Bogdanov V."/>
            <person name="Penin A."/>
            <person name="Logacheva M."/>
        </authorList>
    </citation>
    <scope>NUCLEOTIDE SEQUENCE</scope>
    <source>
        <strain evidence="2">Hsosn_3</strain>
        <tissue evidence="2">Leaf</tissue>
    </source>
</reference>
<evidence type="ECO:0000313" key="2">
    <source>
        <dbReference type="EMBL" id="KAK1384252.1"/>
    </source>
</evidence>
<evidence type="ECO:0000313" key="3">
    <source>
        <dbReference type="Proteomes" id="UP001237642"/>
    </source>
</evidence>